<evidence type="ECO:0000256" key="1">
    <source>
        <dbReference type="ARBA" id="ARBA00004651"/>
    </source>
</evidence>
<dbReference type="PRINTS" id="PR01806">
    <property type="entry name" value="VIRFACTRMVIN"/>
</dbReference>
<sequence length="407" mass="42189">VATFFLRVFAPQIAFYGAAAIAGALLNAYDRFAVPMFAPVLNNVVVIGTCLAFASIVKGTPTDASVGANLGERLLLAGGTTAGVAAMALAHWPFVRRLPGRLRLRVDFGHPAVRKLAGLSAWTLGYVVVNQIGFGIALYLANGVQGGPTAFFTAFAFFQLPYGVVAVSIMTALVPTLAARHVDGDVEGFRSWVAGGLRATTLLLLPATAAYLVLSRPLIQTLLQHGVTSSASVPLVSSVLDMFSIGLVPFSAFLLFLRAFYARQDARTPLVVNVVSNVAYVAFALLLFPRAQVRGLALAHSLSYLVAAIAAGAVLARRIGGLEATHTLRELAKAVGATLVATGAMVSVRVGLGATMAPGGTRALVEVALAGAAGLVAFVASARALGTEDLSLVTGLLPSRLRRRPAS</sequence>
<dbReference type="GO" id="GO:0034204">
    <property type="term" value="P:lipid translocation"/>
    <property type="evidence" value="ECO:0007669"/>
    <property type="project" value="TreeGrafter"/>
</dbReference>
<feature type="transmembrane region" description="Helical" evidence="8">
    <location>
        <begin position="36"/>
        <end position="54"/>
    </location>
</feature>
<dbReference type="PANTHER" id="PTHR47019">
    <property type="entry name" value="LIPID II FLIPPASE MURJ"/>
    <property type="match status" value="1"/>
</dbReference>
<dbReference type="GO" id="GO:0008360">
    <property type="term" value="P:regulation of cell shape"/>
    <property type="evidence" value="ECO:0007669"/>
    <property type="project" value="UniProtKB-KW"/>
</dbReference>
<feature type="transmembrane region" description="Helical" evidence="8">
    <location>
        <begin position="269"/>
        <end position="289"/>
    </location>
</feature>
<reference evidence="9 10" key="1">
    <citation type="journal article" date="2017" name="Nature">
        <title>Atmospheric trace gases support primary production in Antarctic desert surface soil.</title>
        <authorList>
            <person name="Ji M."/>
            <person name="Greening C."/>
            <person name="Vanwonterghem I."/>
            <person name="Carere C.R."/>
            <person name="Bay S.K."/>
            <person name="Steen J.A."/>
            <person name="Montgomery K."/>
            <person name="Lines T."/>
            <person name="Beardall J."/>
            <person name="van Dorst J."/>
            <person name="Snape I."/>
            <person name="Stott M.B."/>
            <person name="Hugenholtz P."/>
            <person name="Ferrari B.C."/>
        </authorList>
    </citation>
    <scope>NUCLEOTIDE SEQUENCE [LARGE SCALE GENOMIC DNA]</scope>
    <source>
        <strain evidence="9">RRmetagenome_bin12</strain>
    </source>
</reference>
<gene>
    <name evidence="9" type="ORF">DLM65_06780</name>
</gene>
<dbReference type="InterPro" id="IPR051050">
    <property type="entry name" value="Lipid_II_flippase_MurJ/MviN"/>
</dbReference>
<feature type="transmembrane region" description="Helical" evidence="8">
    <location>
        <begin position="295"/>
        <end position="316"/>
    </location>
</feature>
<feature type="non-terminal residue" evidence="9">
    <location>
        <position position="1"/>
    </location>
</feature>
<dbReference type="GO" id="GO:0015648">
    <property type="term" value="F:lipid-linked peptidoglycan transporter activity"/>
    <property type="evidence" value="ECO:0007669"/>
    <property type="project" value="TreeGrafter"/>
</dbReference>
<comment type="caution">
    <text evidence="9">The sequence shown here is derived from an EMBL/GenBank/DDBJ whole genome shotgun (WGS) entry which is preliminary data.</text>
</comment>
<evidence type="ECO:0000256" key="4">
    <source>
        <dbReference type="ARBA" id="ARBA00022960"/>
    </source>
</evidence>
<organism evidence="9 10">
    <name type="scientific">Candidatus Aeolococcus gillhamiae</name>
    <dbReference type="NCBI Taxonomy" id="3127015"/>
    <lineage>
        <taxon>Bacteria</taxon>
        <taxon>Bacillati</taxon>
        <taxon>Candidatus Dormiibacterota</taxon>
        <taxon>Candidatus Dormibacteria</taxon>
        <taxon>Candidatus Aeolococcales</taxon>
        <taxon>Candidatus Aeolococcaceae</taxon>
        <taxon>Candidatus Aeolococcus</taxon>
    </lineage>
</organism>
<dbReference type="PANTHER" id="PTHR47019:SF1">
    <property type="entry name" value="LIPID II FLIPPASE MURJ"/>
    <property type="match status" value="1"/>
</dbReference>
<evidence type="ECO:0000256" key="2">
    <source>
        <dbReference type="ARBA" id="ARBA00022475"/>
    </source>
</evidence>
<evidence type="ECO:0000256" key="6">
    <source>
        <dbReference type="ARBA" id="ARBA00022989"/>
    </source>
</evidence>
<keyword evidence="2" id="KW-1003">Cell membrane</keyword>
<feature type="transmembrane region" description="Helical" evidence="8">
    <location>
        <begin position="191"/>
        <end position="214"/>
    </location>
</feature>
<proteinExistence type="predicted"/>
<dbReference type="Pfam" id="PF03023">
    <property type="entry name" value="MurJ"/>
    <property type="match status" value="1"/>
</dbReference>
<dbReference type="EMBL" id="QHBU01000124">
    <property type="protein sequence ID" value="PZR81050.1"/>
    <property type="molecule type" value="Genomic_DNA"/>
</dbReference>
<evidence type="ECO:0000256" key="3">
    <source>
        <dbReference type="ARBA" id="ARBA00022692"/>
    </source>
</evidence>
<dbReference type="Proteomes" id="UP000248724">
    <property type="component" value="Unassembled WGS sequence"/>
</dbReference>
<protein>
    <recommendedName>
        <fullName evidence="11">Murein biosynthesis integral membrane protein MurJ</fullName>
    </recommendedName>
</protein>
<comment type="subcellular location">
    <subcellularLocation>
        <location evidence="1">Cell membrane</location>
        <topology evidence="1">Multi-pass membrane protein</topology>
    </subcellularLocation>
</comment>
<feature type="transmembrane region" description="Helical" evidence="8">
    <location>
        <begin position="13"/>
        <end position="29"/>
    </location>
</feature>
<evidence type="ECO:0000313" key="9">
    <source>
        <dbReference type="EMBL" id="PZR81050.1"/>
    </source>
</evidence>
<keyword evidence="3 8" id="KW-0812">Transmembrane</keyword>
<evidence type="ECO:0000256" key="8">
    <source>
        <dbReference type="SAM" id="Phobius"/>
    </source>
</evidence>
<keyword evidence="5" id="KW-0573">Peptidoglycan synthesis</keyword>
<feature type="transmembrane region" description="Helical" evidence="8">
    <location>
        <begin position="337"/>
        <end position="357"/>
    </location>
</feature>
<name>A0A2W5Z6P8_9BACT</name>
<keyword evidence="4" id="KW-0133">Cell shape</keyword>
<feature type="transmembrane region" description="Helical" evidence="8">
    <location>
        <begin position="116"/>
        <end position="140"/>
    </location>
</feature>
<accession>A0A2W5Z6P8</accession>
<feature type="transmembrane region" description="Helical" evidence="8">
    <location>
        <begin position="234"/>
        <end position="257"/>
    </location>
</feature>
<dbReference type="GO" id="GO:0009252">
    <property type="term" value="P:peptidoglycan biosynthetic process"/>
    <property type="evidence" value="ECO:0007669"/>
    <property type="project" value="UniProtKB-KW"/>
</dbReference>
<keyword evidence="6 8" id="KW-1133">Transmembrane helix</keyword>
<keyword evidence="7 8" id="KW-0472">Membrane</keyword>
<dbReference type="AlphaFoldDB" id="A0A2W5Z6P8"/>
<feature type="transmembrane region" description="Helical" evidence="8">
    <location>
        <begin position="160"/>
        <end position="179"/>
    </location>
</feature>
<evidence type="ECO:0008006" key="11">
    <source>
        <dbReference type="Google" id="ProtNLM"/>
    </source>
</evidence>
<evidence type="ECO:0000256" key="5">
    <source>
        <dbReference type="ARBA" id="ARBA00022984"/>
    </source>
</evidence>
<dbReference type="GO" id="GO:0005886">
    <property type="term" value="C:plasma membrane"/>
    <property type="evidence" value="ECO:0007669"/>
    <property type="project" value="UniProtKB-SubCell"/>
</dbReference>
<feature type="transmembrane region" description="Helical" evidence="8">
    <location>
        <begin position="363"/>
        <end position="382"/>
    </location>
</feature>
<evidence type="ECO:0000256" key="7">
    <source>
        <dbReference type="ARBA" id="ARBA00023136"/>
    </source>
</evidence>
<evidence type="ECO:0000313" key="10">
    <source>
        <dbReference type="Proteomes" id="UP000248724"/>
    </source>
</evidence>
<dbReference type="InterPro" id="IPR004268">
    <property type="entry name" value="MurJ"/>
</dbReference>
<feature type="transmembrane region" description="Helical" evidence="8">
    <location>
        <begin position="74"/>
        <end position="95"/>
    </location>
</feature>